<keyword evidence="7" id="KW-1185">Reference proteome</keyword>
<dbReference type="InterPro" id="IPR035421">
    <property type="entry name" value="Terminase_6C"/>
</dbReference>
<protein>
    <submittedName>
        <fullName evidence="6">Gp17 terminase DNA packaging enzyme large subunit</fullName>
    </submittedName>
</protein>
<dbReference type="EMBL" id="GU459069">
    <property type="protein sequence ID" value="ADQ53099.1"/>
    <property type="molecule type" value="Genomic_DNA"/>
</dbReference>
<evidence type="ECO:0000256" key="2">
    <source>
        <dbReference type="ARBA" id="ARBA00022741"/>
    </source>
</evidence>
<feature type="domain" description="Terminase large subunit gp17-like C-terminal" evidence="5">
    <location>
        <begin position="424"/>
        <end position="572"/>
    </location>
</feature>
<dbReference type="Pfam" id="PF03237">
    <property type="entry name" value="Terminase_6N"/>
    <property type="match status" value="1"/>
</dbReference>
<evidence type="ECO:0000313" key="6">
    <source>
        <dbReference type="EMBL" id="ADQ53099.1"/>
    </source>
</evidence>
<accession>E5DRS5</accession>
<reference evidence="6 7" key="1">
    <citation type="journal article" date="2010" name="Virol. J.">
        <title>Genomes of the T4-related bacteriophages as windows on microbial genome evolution.</title>
        <authorList>
            <person name="Petrov V.M."/>
            <person name="Ratnayaka S."/>
            <person name="Nolan J.M."/>
            <person name="Miller E.S."/>
            <person name="Karam J.D."/>
        </authorList>
    </citation>
    <scope>NUCLEOTIDE SEQUENCE [LARGE SCALE GENOMIC DNA]</scope>
</reference>
<keyword evidence="2" id="KW-0547">Nucleotide-binding</keyword>
<keyword evidence="1" id="KW-1188">Viral release from host cell</keyword>
<organism evidence="6 7">
    <name type="scientific">Aeromonas phage 65</name>
    <dbReference type="NCBI Taxonomy" id="2919549"/>
    <lineage>
        <taxon>Viruses</taxon>
        <taxon>Duplodnaviria</taxon>
        <taxon>Heunggongvirae</taxon>
        <taxon>Uroviricota</taxon>
        <taxon>Caudoviricetes</taxon>
        <taxon>Pantevenvirales</taxon>
        <taxon>Straboviridae</taxon>
        <taxon>Emmerichvirinae</taxon>
        <taxon>Ishigurovirus</taxon>
        <taxon>Ishigurovirus osborne</taxon>
    </lineage>
</organism>
<dbReference type="GeneID" id="10323350"/>
<dbReference type="Gene3D" id="3.30.420.240">
    <property type="match status" value="1"/>
</dbReference>
<evidence type="ECO:0000256" key="1">
    <source>
        <dbReference type="ARBA" id="ARBA00022612"/>
    </source>
</evidence>
<evidence type="ECO:0000313" key="7">
    <source>
        <dbReference type="Proteomes" id="UP000008727"/>
    </source>
</evidence>
<dbReference type="Proteomes" id="UP000008727">
    <property type="component" value="Segment"/>
</dbReference>
<gene>
    <name evidence="6" type="primary">17</name>
    <name evidence="6" type="ORF">65p089</name>
</gene>
<proteinExistence type="predicted"/>
<dbReference type="Pfam" id="PF17289">
    <property type="entry name" value="Terminase_6C"/>
    <property type="match status" value="1"/>
</dbReference>
<dbReference type="Gene3D" id="3.40.50.300">
    <property type="entry name" value="P-loop containing nucleotide triphosphate hydrolases"/>
    <property type="match status" value="1"/>
</dbReference>
<dbReference type="SUPFAM" id="SSF52540">
    <property type="entry name" value="P-loop containing nucleoside triphosphate hydrolases"/>
    <property type="match status" value="1"/>
</dbReference>
<dbReference type="KEGG" id="vg:10323350"/>
<dbReference type="GO" id="GO:0005524">
    <property type="term" value="F:ATP binding"/>
    <property type="evidence" value="ECO:0007669"/>
    <property type="project" value="UniProtKB-KW"/>
</dbReference>
<keyword evidence="4" id="KW-0231">Viral genome packaging</keyword>
<dbReference type="RefSeq" id="YP_004300928.1">
    <property type="nucleotide sequence ID" value="NC_015251.1"/>
</dbReference>
<name>E5DRS5_9CAUD</name>
<dbReference type="InterPro" id="IPR027417">
    <property type="entry name" value="P-loop_NTPase"/>
</dbReference>
<evidence type="ECO:0000256" key="4">
    <source>
        <dbReference type="ARBA" id="ARBA00023219"/>
    </source>
</evidence>
<evidence type="ECO:0000259" key="5">
    <source>
        <dbReference type="Pfam" id="PF17289"/>
    </source>
</evidence>
<keyword evidence="3" id="KW-0067">ATP-binding</keyword>
<sequence length="642" mass="74109">MAHLPEEMIPFADLKKKVVTFDKPYEELFGTDKAVYVQQPHGVLNILDERGDKIIKSISSCKYYKSQHDDTWYPERYEYYYEQSRFRKIKIQGTNKKDYKTYKNRFDKKSRYLGLPNLKKANVQTTWSQEMVEEWKKCRDDILYFAKYCAIIHLDHGVIGINLRPYQKDMLRIMSEKRMSIHNLSRQLGKTTATSVYPCHYVTFNEAKNVGILAHKASMSREVLERTKQIIELLPDFLQPGIVEWNKGSIELENGCAISAYSSDPDAVRGNSFALIYVDECGFVEAWEDCWKAILPVISSGRNSKIVLTSTPNGMNHWYDLWQSAINGKSGFEPYEANWSAVKERLYHSETDSFDDGISWTTNQIGSSSVEAFLQEHAGQFMGSAGTLITGFKLSKMTWTDIEATENLYRFKQPEVGHKYFACVDPAEGRGQDYSTIQIIDVTKYPYEQVAVYHSNKISHIMFPRIIQRLAMEYNEAYVYIELNSVGLSVAKDLYMDLEYENMIIDSSRDLGMKQTKTTKAMGCSTLKDLIEKDKLRINHKQTVIELRTFVEDGLSWSAAKDNHDDLVMALVIFAYLTTQDRFAEFLDMDEHSLAHDIFQDELESMNDDFNFSVFFNDGLNTIEINSASGYNNHEDNYTFAT</sequence>
<evidence type="ECO:0000256" key="3">
    <source>
        <dbReference type="ARBA" id="ARBA00022840"/>
    </source>
</evidence>